<evidence type="ECO:0000313" key="3">
    <source>
        <dbReference type="Proteomes" id="UP001221757"/>
    </source>
</evidence>
<dbReference type="EMBL" id="JARKIE010000085">
    <property type="protein sequence ID" value="KAJ7687771.1"/>
    <property type="molecule type" value="Genomic_DNA"/>
</dbReference>
<dbReference type="AlphaFoldDB" id="A0AAD7GC94"/>
<feature type="region of interest" description="Disordered" evidence="1">
    <location>
        <begin position="1"/>
        <end position="22"/>
    </location>
</feature>
<keyword evidence="3" id="KW-1185">Reference proteome</keyword>
<proteinExistence type="predicted"/>
<evidence type="ECO:0000256" key="1">
    <source>
        <dbReference type="SAM" id="MobiDB-lite"/>
    </source>
</evidence>
<reference evidence="2" key="1">
    <citation type="submission" date="2023-03" db="EMBL/GenBank/DDBJ databases">
        <title>Massive genome expansion in bonnet fungi (Mycena s.s.) driven by repeated elements and novel gene families across ecological guilds.</title>
        <authorList>
            <consortium name="Lawrence Berkeley National Laboratory"/>
            <person name="Harder C.B."/>
            <person name="Miyauchi S."/>
            <person name="Viragh M."/>
            <person name="Kuo A."/>
            <person name="Thoen E."/>
            <person name="Andreopoulos B."/>
            <person name="Lu D."/>
            <person name="Skrede I."/>
            <person name="Drula E."/>
            <person name="Henrissat B."/>
            <person name="Morin E."/>
            <person name="Kohler A."/>
            <person name="Barry K."/>
            <person name="LaButti K."/>
            <person name="Morin E."/>
            <person name="Salamov A."/>
            <person name="Lipzen A."/>
            <person name="Mereny Z."/>
            <person name="Hegedus B."/>
            <person name="Baldrian P."/>
            <person name="Stursova M."/>
            <person name="Weitz H."/>
            <person name="Taylor A."/>
            <person name="Grigoriev I.V."/>
            <person name="Nagy L.G."/>
            <person name="Martin F."/>
            <person name="Kauserud H."/>
        </authorList>
    </citation>
    <scope>NUCLEOTIDE SEQUENCE</scope>
    <source>
        <strain evidence="2">CBHHK067</strain>
    </source>
</reference>
<evidence type="ECO:0000313" key="2">
    <source>
        <dbReference type="EMBL" id="KAJ7687771.1"/>
    </source>
</evidence>
<accession>A0AAD7GC94</accession>
<protein>
    <submittedName>
        <fullName evidence="2">Uncharacterized protein</fullName>
    </submittedName>
</protein>
<name>A0AAD7GC94_MYCRO</name>
<dbReference type="Proteomes" id="UP001221757">
    <property type="component" value="Unassembled WGS sequence"/>
</dbReference>
<sequence>MGGESNSRKRKRDSTVDPPETPEVSVAPVIYKCRFNVPNEPTKVWYATGFQRVEEASRADRYTLVFVRDKRYKHLADKLTPVLATEDDRRRYDSEWPRNKTSLLGHDGLFAHVRKENNLVKIIMSLIKEHRTRKRSAKNT</sequence>
<gene>
    <name evidence="2" type="ORF">B0H17DRAFT_1136124</name>
</gene>
<organism evidence="2 3">
    <name type="scientific">Mycena rosella</name>
    <name type="common">Pink bonnet</name>
    <name type="synonym">Agaricus rosellus</name>
    <dbReference type="NCBI Taxonomy" id="1033263"/>
    <lineage>
        <taxon>Eukaryota</taxon>
        <taxon>Fungi</taxon>
        <taxon>Dikarya</taxon>
        <taxon>Basidiomycota</taxon>
        <taxon>Agaricomycotina</taxon>
        <taxon>Agaricomycetes</taxon>
        <taxon>Agaricomycetidae</taxon>
        <taxon>Agaricales</taxon>
        <taxon>Marasmiineae</taxon>
        <taxon>Mycenaceae</taxon>
        <taxon>Mycena</taxon>
    </lineage>
</organism>
<comment type="caution">
    <text evidence="2">The sequence shown here is derived from an EMBL/GenBank/DDBJ whole genome shotgun (WGS) entry which is preliminary data.</text>
</comment>